<evidence type="ECO:0000256" key="3">
    <source>
        <dbReference type="ARBA" id="ARBA00022448"/>
    </source>
</evidence>
<proteinExistence type="inferred from homology"/>
<feature type="compositionally biased region" description="Basic and acidic residues" evidence="10">
    <location>
        <begin position="18"/>
        <end position="27"/>
    </location>
</feature>
<dbReference type="PROSITE" id="PS00211">
    <property type="entry name" value="ABC_TRANSPORTER_1"/>
    <property type="match status" value="1"/>
</dbReference>
<dbReference type="InterPro" id="IPR027417">
    <property type="entry name" value="P-loop_NTPase"/>
</dbReference>
<keyword evidence="14" id="KW-1185">Reference proteome</keyword>
<dbReference type="InterPro" id="IPR003439">
    <property type="entry name" value="ABC_transporter-like_ATP-bd"/>
</dbReference>
<feature type="transmembrane region" description="Helical" evidence="11">
    <location>
        <begin position="579"/>
        <end position="599"/>
    </location>
</feature>
<protein>
    <recommendedName>
        <fullName evidence="9">Protein white</fullName>
    </recommendedName>
</protein>
<organism evidence="13">
    <name type="scientific">Darwinula stevensoni</name>
    <dbReference type="NCBI Taxonomy" id="69355"/>
    <lineage>
        <taxon>Eukaryota</taxon>
        <taxon>Metazoa</taxon>
        <taxon>Ecdysozoa</taxon>
        <taxon>Arthropoda</taxon>
        <taxon>Crustacea</taxon>
        <taxon>Oligostraca</taxon>
        <taxon>Ostracoda</taxon>
        <taxon>Podocopa</taxon>
        <taxon>Podocopida</taxon>
        <taxon>Darwinulocopina</taxon>
        <taxon>Darwinuloidea</taxon>
        <taxon>Darwinulidae</taxon>
        <taxon>Darwinula</taxon>
    </lineage>
</organism>
<evidence type="ECO:0000256" key="1">
    <source>
        <dbReference type="ARBA" id="ARBA00004141"/>
    </source>
</evidence>
<keyword evidence="4 11" id="KW-0812">Transmembrane</keyword>
<evidence type="ECO:0000256" key="6">
    <source>
        <dbReference type="ARBA" id="ARBA00022840"/>
    </source>
</evidence>
<dbReference type="PANTHER" id="PTHR48041">
    <property type="entry name" value="ABC TRANSPORTER G FAMILY MEMBER 28"/>
    <property type="match status" value="1"/>
</dbReference>
<keyword evidence="5" id="KW-0547">Nucleotide-binding</keyword>
<name>A0A7R8X2F0_9CRUS</name>
<evidence type="ECO:0000259" key="12">
    <source>
        <dbReference type="PROSITE" id="PS50893"/>
    </source>
</evidence>
<accession>A0A7R8X2F0</accession>
<evidence type="ECO:0000256" key="7">
    <source>
        <dbReference type="ARBA" id="ARBA00022989"/>
    </source>
</evidence>
<evidence type="ECO:0000313" key="13">
    <source>
        <dbReference type="EMBL" id="CAD7242762.1"/>
    </source>
</evidence>
<feature type="compositionally biased region" description="Basic and acidic residues" evidence="10">
    <location>
        <begin position="54"/>
        <end position="70"/>
    </location>
</feature>
<evidence type="ECO:0000256" key="10">
    <source>
        <dbReference type="SAM" id="MobiDB-lite"/>
    </source>
</evidence>
<feature type="domain" description="ABC transporter" evidence="12">
    <location>
        <begin position="117"/>
        <end position="379"/>
    </location>
</feature>
<dbReference type="OrthoDB" id="66620at2759"/>
<dbReference type="EMBL" id="CAJPEV010000313">
    <property type="protein sequence ID" value="CAG0883847.1"/>
    <property type="molecule type" value="Genomic_DNA"/>
</dbReference>
<feature type="transmembrane region" description="Helical" evidence="11">
    <location>
        <begin position="606"/>
        <end position="628"/>
    </location>
</feature>
<feature type="compositionally biased region" description="Polar residues" evidence="10">
    <location>
        <begin position="39"/>
        <end position="51"/>
    </location>
</feature>
<keyword evidence="3" id="KW-0813">Transport</keyword>
<comment type="similarity">
    <text evidence="2">Belongs to the ABC transporter superfamily. ABCG family. Eye pigment precursor importer (TC 3.A.1.204) subfamily.</text>
</comment>
<keyword evidence="7 11" id="KW-1133">Transmembrane helix</keyword>
<reference evidence="13" key="1">
    <citation type="submission" date="2020-11" db="EMBL/GenBank/DDBJ databases">
        <authorList>
            <person name="Tran Van P."/>
        </authorList>
    </citation>
    <scope>NUCLEOTIDE SEQUENCE</scope>
</reference>
<dbReference type="SMART" id="SM00382">
    <property type="entry name" value="AAA"/>
    <property type="match status" value="1"/>
</dbReference>
<dbReference type="GO" id="GO:0005886">
    <property type="term" value="C:plasma membrane"/>
    <property type="evidence" value="ECO:0007669"/>
    <property type="project" value="TreeGrafter"/>
</dbReference>
<evidence type="ECO:0000256" key="5">
    <source>
        <dbReference type="ARBA" id="ARBA00022741"/>
    </source>
</evidence>
<dbReference type="PANTHER" id="PTHR48041:SF129">
    <property type="entry name" value="PROTEIN WHITE"/>
    <property type="match status" value="1"/>
</dbReference>
<comment type="subcellular location">
    <subcellularLocation>
        <location evidence="1">Membrane</location>
        <topology evidence="1">Multi-pass membrane protein</topology>
    </subcellularLocation>
</comment>
<dbReference type="InterPro" id="IPR043926">
    <property type="entry name" value="ABCG_dom"/>
</dbReference>
<dbReference type="Proteomes" id="UP000677054">
    <property type="component" value="Unassembled WGS sequence"/>
</dbReference>
<dbReference type="GO" id="GO:0016887">
    <property type="term" value="F:ATP hydrolysis activity"/>
    <property type="evidence" value="ECO:0007669"/>
    <property type="project" value="InterPro"/>
</dbReference>
<gene>
    <name evidence="13" type="ORF">DSTB1V02_LOCUS2710</name>
</gene>
<dbReference type="AlphaFoldDB" id="A0A7R8X2F0"/>
<dbReference type="GO" id="GO:0140359">
    <property type="term" value="F:ABC-type transporter activity"/>
    <property type="evidence" value="ECO:0007669"/>
    <property type="project" value="InterPro"/>
</dbReference>
<evidence type="ECO:0000313" key="14">
    <source>
        <dbReference type="Proteomes" id="UP000677054"/>
    </source>
</evidence>
<dbReference type="Gene3D" id="3.40.50.300">
    <property type="entry name" value="P-loop containing nucleotide triphosphate hydrolases"/>
    <property type="match status" value="1"/>
</dbReference>
<dbReference type="Pfam" id="PF19055">
    <property type="entry name" value="ABC2_membrane_7"/>
    <property type="match status" value="1"/>
</dbReference>
<sequence>MQERVPVLANQKMSLLHTQKDGRDELHFSLPSILPRLPQENSSVETESPMESTAEEHGSDEALSNDRKPTEVTCKPTDVTLSWENVNVYAPETRNGFEHGFRRHILKDGCRSPSREASGRESARSFISIFCVFQVSGTVRPGELLAIMGSSGAGKTTLLDVLTFRTSSRLTTTGVVRLNGVSVGGDTLAALSAYVTQDDVFFSTLTVREHLQFQARPPPFRVATPRDVGLIFAHSHQAMVRMGRELGTEEKMHRVEEVIAELGLVKCADSLIGTPGNGISGGERRRLAFASEIVTNPAVLFCDEPTSGLDSHAASTVMGVLRALAGGGKTVVATVHQPSSQVFALFHRLLLLADGRVAFLGDTDSATQFFHDKGFVCPENYNPADFYISVLSVVPGEEDDGRARVRHLCDSFEKVQRVLGQREPPFVSPLEKKMIANALAGASPYRVGVTTQFRALLWRSTLAVVREPLIVKVRLLETLVSSRVSPTRNSRLARPGHPRRHLQLVALIQGLMFMGQRLDAEGVLNISGALFLLVANMTFQNAFAVVSVFCAEYPIFEREQQAGLYRVPVYFVSRSLAELPLFVLLPIVFTLPTYFLIGLQRSASKFFVALAVNILVSNAACSFGYMISCVSSNMHMGLAVGPAVIVPFMLLGGYYLNDGSVPQGLIWLKYLSWFLYGNEALAINQWEDVDFVDCHGFNATCPGDGPAVLRMFNFDKVIYLR</sequence>
<dbReference type="InterPro" id="IPR017871">
    <property type="entry name" value="ABC_transporter-like_CS"/>
</dbReference>
<evidence type="ECO:0000256" key="11">
    <source>
        <dbReference type="SAM" id="Phobius"/>
    </source>
</evidence>
<evidence type="ECO:0000256" key="4">
    <source>
        <dbReference type="ARBA" id="ARBA00022692"/>
    </source>
</evidence>
<keyword evidence="6" id="KW-0067">ATP-binding</keyword>
<feature type="transmembrane region" description="Helical" evidence="11">
    <location>
        <begin position="634"/>
        <end position="656"/>
    </location>
</feature>
<dbReference type="GO" id="GO:0030659">
    <property type="term" value="C:cytoplasmic vesicle membrane"/>
    <property type="evidence" value="ECO:0007669"/>
    <property type="project" value="TreeGrafter"/>
</dbReference>
<dbReference type="PROSITE" id="PS50893">
    <property type="entry name" value="ABC_TRANSPORTER_2"/>
    <property type="match status" value="1"/>
</dbReference>
<evidence type="ECO:0000256" key="9">
    <source>
        <dbReference type="ARBA" id="ARBA00039188"/>
    </source>
</evidence>
<dbReference type="Pfam" id="PF01061">
    <property type="entry name" value="ABC2_membrane"/>
    <property type="match status" value="1"/>
</dbReference>
<dbReference type="InterPro" id="IPR013525">
    <property type="entry name" value="ABC2_TM"/>
</dbReference>
<evidence type="ECO:0000256" key="8">
    <source>
        <dbReference type="ARBA" id="ARBA00023136"/>
    </source>
</evidence>
<dbReference type="SUPFAM" id="SSF52540">
    <property type="entry name" value="P-loop containing nucleoside triphosphate hydrolases"/>
    <property type="match status" value="1"/>
</dbReference>
<keyword evidence="8 11" id="KW-0472">Membrane</keyword>
<dbReference type="GO" id="GO:0005524">
    <property type="term" value="F:ATP binding"/>
    <property type="evidence" value="ECO:0007669"/>
    <property type="project" value="UniProtKB-KW"/>
</dbReference>
<dbReference type="EMBL" id="LR899830">
    <property type="protein sequence ID" value="CAD7242762.1"/>
    <property type="molecule type" value="Genomic_DNA"/>
</dbReference>
<dbReference type="Pfam" id="PF00005">
    <property type="entry name" value="ABC_tran"/>
    <property type="match status" value="1"/>
</dbReference>
<dbReference type="InterPro" id="IPR050352">
    <property type="entry name" value="ABCG_transporters"/>
</dbReference>
<evidence type="ECO:0000256" key="2">
    <source>
        <dbReference type="ARBA" id="ARBA00005814"/>
    </source>
</evidence>
<dbReference type="InterPro" id="IPR003593">
    <property type="entry name" value="AAA+_ATPase"/>
</dbReference>
<feature type="region of interest" description="Disordered" evidence="10">
    <location>
        <begin position="1"/>
        <end position="73"/>
    </location>
</feature>